<evidence type="ECO:0000313" key="2">
    <source>
        <dbReference type="EMBL" id="MCS3903355.1"/>
    </source>
</evidence>
<dbReference type="SUPFAM" id="SSF56784">
    <property type="entry name" value="HAD-like"/>
    <property type="match status" value="1"/>
</dbReference>
<dbReference type="InterPro" id="IPR036412">
    <property type="entry name" value="HAD-like_sf"/>
</dbReference>
<gene>
    <name evidence="2" type="ORF">J2T55_001376</name>
</gene>
<accession>A0AAE3L1B8</accession>
<evidence type="ECO:0000256" key="1">
    <source>
        <dbReference type="ARBA" id="ARBA00022801"/>
    </source>
</evidence>
<evidence type="ECO:0000313" key="3">
    <source>
        <dbReference type="Proteomes" id="UP001204445"/>
    </source>
</evidence>
<dbReference type="Gene3D" id="3.40.50.1000">
    <property type="entry name" value="HAD superfamily/HAD-like"/>
    <property type="match status" value="1"/>
</dbReference>
<dbReference type="Gene3D" id="1.20.120.1600">
    <property type="match status" value="1"/>
</dbReference>
<dbReference type="GO" id="GO:0016787">
    <property type="term" value="F:hydrolase activity"/>
    <property type="evidence" value="ECO:0007669"/>
    <property type="project" value="UniProtKB-KW"/>
</dbReference>
<dbReference type="PRINTS" id="PR00413">
    <property type="entry name" value="HADHALOGNASE"/>
</dbReference>
<dbReference type="NCBIfam" id="TIGR01509">
    <property type="entry name" value="HAD-SF-IA-v3"/>
    <property type="match status" value="1"/>
</dbReference>
<dbReference type="SFLD" id="SFLDS00003">
    <property type="entry name" value="Haloacid_Dehalogenase"/>
    <property type="match status" value="1"/>
</dbReference>
<dbReference type="Proteomes" id="UP001204445">
    <property type="component" value="Unassembled WGS sequence"/>
</dbReference>
<sequence length="235" mass="26820">MKLICFDLDDTLWDFEDTLSRAEATLHRWLDEHYPDFSSRHSIDDLRLRRGQLLQENADLRHDIGRVRLLAMQHAAEDMGYDTTAAKRLSQAAFKKFMVHRNDVQLFDDVMPVLKRLRQEYTLCSLTNGNADLHAIGIADVFHHRLSAEQVGAAKPAPRMFLEACRLADAEPHEAVHVGDDPHTDVFAARAVGMKTVWVNRRADDWTHDEGADVEITSLVELEDRLRELLARASA</sequence>
<dbReference type="NCBIfam" id="TIGR01549">
    <property type="entry name" value="HAD-SF-IA-v1"/>
    <property type="match status" value="1"/>
</dbReference>
<dbReference type="EMBL" id="JANUCT010000008">
    <property type="protein sequence ID" value="MCS3903355.1"/>
    <property type="molecule type" value="Genomic_DNA"/>
</dbReference>
<dbReference type="RefSeq" id="WP_259055067.1">
    <property type="nucleotide sequence ID" value="NZ_JANUCT010000008.1"/>
</dbReference>
<name>A0AAE3L1B8_9GAMM</name>
<dbReference type="SFLD" id="SFLDG01129">
    <property type="entry name" value="C1.5:_HAD__Beta-PGM__Phosphata"/>
    <property type="match status" value="1"/>
</dbReference>
<dbReference type="InterPro" id="IPR051540">
    <property type="entry name" value="S-2-haloacid_dehalogenase"/>
</dbReference>
<dbReference type="InterPro" id="IPR023214">
    <property type="entry name" value="HAD_sf"/>
</dbReference>
<keyword evidence="3" id="KW-1185">Reference proteome</keyword>
<organism evidence="2 3">
    <name type="scientific">Methylohalomonas lacus</name>
    <dbReference type="NCBI Taxonomy" id="398773"/>
    <lineage>
        <taxon>Bacteria</taxon>
        <taxon>Pseudomonadati</taxon>
        <taxon>Pseudomonadota</taxon>
        <taxon>Gammaproteobacteria</taxon>
        <taxon>Methylohalomonadales</taxon>
        <taxon>Methylohalomonadaceae</taxon>
        <taxon>Methylohalomonas</taxon>
    </lineage>
</organism>
<protein>
    <submittedName>
        <fullName evidence="2">Hydrolase of the HAD superfamily</fullName>
    </submittedName>
</protein>
<proteinExistence type="predicted"/>
<dbReference type="PANTHER" id="PTHR43316">
    <property type="entry name" value="HYDROLASE, HALOACID DELAHOGENASE-RELATED"/>
    <property type="match status" value="1"/>
</dbReference>
<comment type="caution">
    <text evidence="2">The sequence shown here is derived from an EMBL/GenBank/DDBJ whole genome shotgun (WGS) entry which is preliminary data.</text>
</comment>
<dbReference type="AlphaFoldDB" id="A0AAE3L1B8"/>
<keyword evidence="1 2" id="KW-0378">Hydrolase</keyword>
<dbReference type="Pfam" id="PF00702">
    <property type="entry name" value="Hydrolase"/>
    <property type="match status" value="1"/>
</dbReference>
<dbReference type="InterPro" id="IPR006439">
    <property type="entry name" value="HAD-SF_hydro_IA"/>
</dbReference>
<reference evidence="2" key="1">
    <citation type="submission" date="2022-08" db="EMBL/GenBank/DDBJ databases">
        <title>Genomic Encyclopedia of Type Strains, Phase III (KMG-III): the genomes of soil and plant-associated and newly described type strains.</title>
        <authorList>
            <person name="Whitman W."/>
        </authorList>
    </citation>
    <scope>NUCLEOTIDE SEQUENCE</scope>
    <source>
        <strain evidence="2">HMT 1</strain>
    </source>
</reference>